<dbReference type="Pfam" id="PF04917">
    <property type="entry name" value="Shufflon_N"/>
    <property type="match status" value="1"/>
</dbReference>
<name>A0ABU5KVY4_9PSED</name>
<dbReference type="Proteomes" id="UP001292116">
    <property type="component" value="Unassembled WGS sequence"/>
</dbReference>
<protein>
    <submittedName>
        <fullName evidence="3">Shufflon system plasmid conjugative transfer pilus tip adhesin PilV</fullName>
    </submittedName>
</protein>
<accession>A0ABU5KVY4</accession>
<evidence type="ECO:0000256" key="1">
    <source>
        <dbReference type="SAM" id="Phobius"/>
    </source>
</evidence>
<evidence type="ECO:0000313" key="4">
    <source>
        <dbReference type="Proteomes" id="UP001292116"/>
    </source>
</evidence>
<gene>
    <name evidence="3" type="primary">pilV</name>
    <name evidence="3" type="ORF">SOW75_07780</name>
</gene>
<proteinExistence type="predicted"/>
<feature type="transmembrane region" description="Helical" evidence="1">
    <location>
        <begin position="76"/>
        <end position="101"/>
    </location>
</feature>
<evidence type="ECO:0000313" key="3">
    <source>
        <dbReference type="EMBL" id="MDZ5738084.1"/>
    </source>
</evidence>
<sequence>MQAFRDCVRIIEIRQRIGRQVRSVVALPSLTWSLMWALLYVIALWMVPSMTRRSDPETWTGIPALLYHLSNLVTQYGLVILIGLLAVLVIAVTTLPVFCGLKIKPDSPIWQVQVSKILQVARLRVESFPPWSLYKVLHGSIFLLNMSVMLRTGINQLDAFTDTNGFGQTIVGLARKPNANQLEAVVLTTGGQAISELGIRTIAENLGGPGGFISSSNTNVIQGVRGGWQVTLSNYAINPGAGHTASALFLMDGQLANDYLYRNAVPGHPELNSMNTDLSIGGHNINNAAAITASGNVTTSADINARNVTATNTVTAATANITGETYTGGWFRSRGDTGWYNEKWGGGIYQSDPDWVRIYNNKGLATGGAVVAGQVQSYGSISASGRLTTGEYLSIGGQAAEGAACSDNSLIAKNAAGQTLSCQSGVWRSASSTAPKCAAYTIPGYAANDVTTYACPAGYTKIGWDTYGQGWRSSTTPGIIIGSNDYSTIFCCQF</sequence>
<dbReference type="EMBL" id="JAXUBM010000006">
    <property type="protein sequence ID" value="MDZ5738084.1"/>
    <property type="molecule type" value="Genomic_DNA"/>
</dbReference>
<feature type="transmembrane region" description="Helical" evidence="1">
    <location>
        <begin position="24"/>
        <end position="47"/>
    </location>
</feature>
<feature type="domain" description="Bacterial shufflon protein N-terminal" evidence="2">
    <location>
        <begin position="151"/>
        <end position="425"/>
    </location>
</feature>
<dbReference type="InterPro" id="IPR007001">
    <property type="entry name" value="Shufflon_N"/>
</dbReference>
<keyword evidence="4" id="KW-1185">Reference proteome</keyword>
<comment type="caution">
    <text evidence="3">The sequence shown here is derived from an EMBL/GenBank/DDBJ whole genome shotgun (WGS) entry which is preliminary data.</text>
</comment>
<keyword evidence="1" id="KW-0472">Membrane</keyword>
<evidence type="ECO:0000259" key="2">
    <source>
        <dbReference type="Pfam" id="PF04917"/>
    </source>
</evidence>
<keyword evidence="1" id="KW-1133">Transmembrane helix</keyword>
<reference evidence="3 4" key="1">
    <citation type="submission" date="2023-11" db="EMBL/GenBank/DDBJ databases">
        <title>Draft genomes analysis of Pseudomonas asiatica isolated from milk, feces and farm soil of cows suffering from clinical mastitis.</title>
        <authorList>
            <person name="Rahman T."/>
            <person name="Das Z.C."/>
            <person name="Hoque M.N."/>
        </authorList>
    </citation>
    <scope>NUCLEOTIDE SEQUENCE [LARGE SCALE GENOMIC DNA]</scope>
    <source>
        <strain evidence="3 4">2F2</strain>
    </source>
</reference>
<organism evidence="3 4">
    <name type="scientific">Pseudomonas asiatica</name>
    <dbReference type="NCBI Taxonomy" id="2219225"/>
    <lineage>
        <taxon>Bacteria</taxon>
        <taxon>Pseudomonadati</taxon>
        <taxon>Pseudomonadota</taxon>
        <taxon>Gammaproteobacteria</taxon>
        <taxon>Pseudomonadales</taxon>
        <taxon>Pseudomonadaceae</taxon>
        <taxon>Pseudomonas</taxon>
    </lineage>
</organism>
<keyword evidence="1" id="KW-0812">Transmembrane</keyword>